<organism evidence="4 5">
    <name type="scientific">Klebsormidium nitens</name>
    <name type="common">Green alga</name>
    <name type="synonym">Ulothrix nitens</name>
    <dbReference type="NCBI Taxonomy" id="105231"/>
    <lineage>
        <taxon>Eukaryota</taxon>
        <taxon>Viridiplantae</taxon>
        <taxon>Streptophyta</taxon>
        <taxon>Klebsormidiophyceae</taxon>
        <taxon>Klebsormidiales</taxon>
        <taxon>Klebsormidiaceae</taxon>
        <taxon>Klebsormidium</taxon>
    </lineage>
</organism>
<dbReference type="PROSITE" id="PS50097">
    <property type="entry name" value="BTB"/>
    <property type="match status" value="1"/>
</dbReference>
<proteinExistence type="predicted"/>
<dbReference type="Gene3D" id="3.30.710.10">
    <property type="entry name" value="Potassium Channel Kv1.1, Chain A"/>
    <property type="match status" value="1"/>
</dbReference>
<feature type="region of interest" description="Disordered" evidence="2">
    <location>
        <begin position="72"/>
        <end position="151"/>
    </location>
</feature>
<dbReference type="InterPro" id="IPR011333">
    <property type="entry name" value="SKP1/BTB/POZ_sf"/>
</dbReference>
<accession>A0A1Y1I1S8</accession>
<dbReference type="GO" id="GO:0016567">
    <property type="term" value="P:protein ubiquitination"/>
    <property type="evidence" value="ECO:0007669"/>
    <property type="project" value="UniProtKB-UniPathway"/>
</dbReference>
<evidence type="ECO:0000256" key="1">
    <source>
        <dbReference type="ARBA" id="ARBA00004906"/>
    </source>
</evidence>
<name>A0A1Y1I1S8_KLENI</name>
<protein>
    <recommendedName>
        <fullName evidence="3">BTB domain-containing protein</fullName>
    </recommendedName>
</protein>
<dbReference type="OMA" id="EWLENQQ"/>
<evidence type="ECO:0000313" key="4">
    <source>
        <dbReference type="EMBL" id="GAQ84875.1"/>
    </source>
</evidence>
<dbReference type="InterPro" id="IPR038920">
    <property type="entry name" value="At3g05675-like"/>
</dbReference>
<dbReference type="SMART" id="SM00225">
    <property type="entry name" value="BTB"/>
    <property type="match status" value="1"/>
</dbReference>
<feature type="compositionally biased region" description="Acidic residues" evidence="2">
    <location>
        <begin position="122"/>
        <end position="149"/>
    </location>
</feature>
<gene>
    <name evidence="4" type="ORF">KFL_002100050</name>
</gene>
<sequence>MERDDHDDWGPHDVRVQIGVGEEDEFIHLHKSVLIKHSGFFAALLSKRWPKGKCSDGMPLIILGVKDDREAVTPAKGPAPDTAAKNVAASSSKDVSSPAESKQDASTSAAPANDDVASTGEGDGENDEKIDEDSGDENEEENEEEEEESEYYRGVLRARYNAYSIALDLMYYENYKAVIDTVAIALDLLEVAAELQYDALIEYCCTFLEASRWSEDELVRIQDAIRPLQLPAARELLQRAEPVSGSNCIETLKVAFLSALEQDKDYLRGTFHKLLSTAVSELGDELLVASFLDVVTAKIDGALAEVATGLAMPSAGSGPSARRRTFLKYHVEKALWIMGVLREMGAIPEIVFAWSKCRSWLPKAIPETECKRLVGQFSLEVLEGLVGPEKGAIACASMSTLGLRPPQLRSALVDMIAMSWGLINDALASEADNSPQYDKTTEIAKRKVQKNKFRELLQTLPDANELLTKWFQEKSYAQLVKSVDLSPSFEVFCRRVRAGKRKLQEAG</sequence>
<dbReference type="AlphaFoldDB" id="A0A1Y1I1S8"/>
<dbReference type="SUPFAM" id="SSF54695">
    <property type="entry name" value="POZ domain"/>
    <property type="match status" value="1"/>
</dbReference>
<dbReference type="InterPro" id="IPR000210">
    <property type="entry name" value="BTB/POZ_dom"/>
</dbReference>
<dbReference type="UniPathway" id="UPA00143"/>
<evidence type="ECO:0000256" key="2">
    <source>
        <dbReference type="SAM" id="MobiDB-lite"/>
    </source>
</evidence>
<comment type="pathway">
    <text evidence="1">Protein modification; protein ubiquitination.</text>
</comment>
<dbReference type="Proteomes" id="UP000054558">
    <property type="component" value="Unassembled WGS sequence"/>
</dbReference>
<dbReference type="PANTHER" id="PTHR31060">
    <property type="entry name" value="OSJNBA0011J08.25 PROTEIN-RELATED"/>
    <property type="match status" value="1"/>
</dbReference>
<evidence type="ECO:0000259" key="3">
    <source>
        <dbReference type="PROSITE" id="PS50097"/>
    </source>
</evidence>
<feature type="domain" description="BTB" evidence="3">
    <location>
        <begin position="12"/>
        <end position="46"/>
    </location>
</feature>
<keyword evidence="5" id="KW-1185">Reference proteome</keyword>
<reference evidence="4 5" key="1">
    <citation type="journal article" date="2014" name="Nat. Commun.">
        <title>Klebsormidium flaccidum genome reveals primary factors for plant terrestrial adaptation.</title>
        <authorList>
            <person name="Hori K."/>
            <person name="Maruyama F."/>
            <person name="Fujisawa T."/>
            <person name="Togashi T."/>
            <person name="Yamamoto N."/>
            <person name="Seo M."/>
            <person name="Sato S."/>
            <person name="Yamada T."/>
            <person name="Mori H."/>
            <person name="Tajima N."/>
            <person name="Moriyama T."/>
            <person name="Ikeuchi M."/>
            <person name="Watanabe M."/>
            <person name="Wada H."/>
            <person name="Kobayashi K."/>
            <person name="Saito M."/>
            <person name="Masuda T."/>
            <person name="Sasaki-Sekimoto Y."/>
            <person name="Mashiguchi K."/>
            <person name="Awai K."/>
            <person name="Shimojima M."/>
            <person name="Masuda S."/>
            <person name="Iwai M."/>
            <person name="Nobusawa T."/>
            <person name="Narise T."/>
            <person name="Kondo S."/>
            <person name="Saito H."/>
            <person name="Sato R."/>
            <person name="Murakawa M."/>
            <person name="Ihara Y."/>
            <person name="Oshima-Yamada Y."/>
            <person name="Ohtaka K."/>
            <person name="Satoh M."/>
            <person name="Sonobe K."/>
            <person name="Ishii M."/>
            <person name="Ohtani R."/>
            <person name="Kanamori-Sato M."/>
            <person name="Honoki R."/>
            <person name="Miyazaki D."/>
            <person name="Mochizuki H."/>
            <person name="Umetsu J."/>
            <person name="Higashi K."/>
            <person name="Shibata D."/>
            <person name="Kamiya Y."/>
            <person name="Sato N."/>
            <person name="Nakamura Y."/>
            <person name="Tabata S."/>
            <person name="Ida S."/>
            <person name="Kurokawa K."/>
            <person name="Ohta H."/>
        </authorList>
    </citation>
    <scope>NUCLEOTIDE SEQUENCE [LARGE SCALE GENOMIC DNA]</scope>
    <source>
        <strain evidence="4 5">NIES-2285</strain>
    </source>
</reference>
<dbReference type="EMBL" id="DF237159">
    <property type="protein sequence ID" value="GAQ84875.1"/>
    <property type="molecule type" value="Genomic_DNA"/>
</dbReference>
<feature type="compositionally biased region" description="Polar residues" evidence="2">
    <location>
        <begin position="88"/>
        <end position="110"/>
    </location>
</feature>
<evidence type="ECO:0000313" key="5">
    <source>
        <dbReference type="Proteomes" id="UP000054558"/>
    </source>
</evidence>
<dbReference type="OrthoDB" id="1885107at2759"/>
<dbReference type="PANTHER" id="PTHR31060:SF30">
    <property type="entry name" value="OS07G0668800 PROTEIN"/>
    <property type="match status" value="1"/>
</dbReference>